<reference evidence="2" key="2">
    <citation type="submission" date="2021-09" db="EMBL/GenBank/DDBJ databases">
        <authorList>
            <person name="Jia N."/>
            <person name="Wang J."/>
            <person name="Shi W."/>
            <person name="Du L."/>
            <person name="Sun Y."/>
            <person name="Zhan W."/>
            <person name="Jiang J."/>
            <person name="Wang Q."/>
            <person name="Zhang B."/>
            <person name="Ji P."/>
            <person name="Sakyi L.B."/>
            <person name="Cui X."/>
            <person name="Yuan T."/>
            <person name="Jiang B."/>
            <person name="Yang W."/>
            <person name="Lam T.T.-Y."/>
            <person name="Chang Q."/>
            <person name="Ding S."/>
            <person name="Wang X."/>
            <person name="Zhu J."/>
            <person name="Ruan X."/>
            <person name="Zhao L."/>
            <person name="Wei J."/>
            <person name="Que T."/>
            <person name="Du C."/>
            <person name="Cheng J."/>
            <person name="Dai P."/>
            <person name="Han X."/>
            <person name="Huang E."/>
            <person name="Gao Y."/>
            <person name="Liu J."/>
            <person name="Shao H."/>
            <person name="Ye R."/>
            <person name="Li L."/>
            <person name="Wei W."/>
            <person name="Wang X."/>
            <person name="Wang C."/>
            <person name="Huo Q."/>
            <person name="Li W."/>
            <person name="Guo W."/>
            <person name="Chen H."/>
            <person name="Chen S."/>
            <person name="Zhou L."/>
            <person name="Zhou L."/>
            <person name="Ni X."/>
            <person name="Tian J."/>
            <person name="Zhou Y."/>
            <person name="Sheng Y."/>
            <person name="Liu T."/>
            <person name="Pan Y."/>
            <person name="Xia L."/>
            <person name="Li J."/>
            <person name="Zhao F."/>
            <person name="Cao W."/>
        </authorList>
    </citation>
    <scope>NUCLEOTIDE SEQUENCE</scope>
    <source>
        <strain evidence="2">Rmic-2018</strain>
        <tissue evidence="2">Larvae</tissue>
    </source>
</reference>
<gene>
    <name evidence="2" type="ORF">HPB51_028261</name>
</gene>
<feature type="region of interest" description="Disordered" evidence="1">
    <location>
        <begin position="96"/>
        <end position="151"/>
    </location>
</feature>
<evidence type="ECO:0000256" key="1">
    <source>
        <dbReference type="SAM" id="MobiDB-lite"/>
    </source>
</evidence>
<comment type="caution">
    <text evidence="2">The sequence shown here is derived from an EMBL/GenBank/DDBJ whole genome shotgun (WGS) entry which is preliminary data.</text>
</comment>
<protein>
    <recommendedName>
        <fullName evidence="4">THAP-type domain-containing protein</fullName>
    </recommendedName>
</protein>
<dbReference type="SUPFAM" id="SSF57716">
    <property type="entry name" value="Glucocorticoid receptor-like (DNA-binding domain)"/>
    <property type="match status" value="1"/>
</dbReference>
<name>A0A9J6CXE9_RHIMP</name>
<feature type="compositionally biased region" description="Polar residues" evidence="1">
    <location>
        <begin position="106"/>
        <end position="115"/>
    </location>
</feature>
<proteinExistence type="predicted"/>
<evidence type="ECO:0000313" key="3">
    <source>
        <dbReference type="Proteomes" id="UP000821866"/>
    </source>
</evidence>
<dbReference type="VEuPathDB" id="VectorBase:LOC119169594"/>
<dbReference type="AlphaFoldDB" id="A0A9J6CXE9"/>
<accession>A0A9J6CXE9</accession>
<evidence type="ECO:0000313" key="2">
    <source>
        <dbReference type="EMBL" id="KAH7950703.1"/>
    </source>
</evidence>
<dbReference type="EMBL" id="JABSTU010004941">
    <property type="protein sequence ID" value="KAH7950703.1"/>
    <property type="molecule type" value="Genomic_DNA"/>
</dbReference>
<feature type="compositionally biased region" description="Basic and acidic residues" evidence="1">
    <location>
        <begin position="116"/>
        <end position="129"/>
    </location>
</feature>
<reference evidence="2" key="1">
    <citation type="journal article" date="2020" name="Cell">
        <title>Large-Scale Comparative Analyses of Tick Genomes Elucidate Their Genetic Diversity and Vector Capacities.</title>
        <authorList>
            <consortium name="Tick Genome and Microbiome Consortium (TIGMIC)"/>
            <person name="Jia N."/>
            <person name="Wang J."/>
            <person name="Shi W."/>
            <person name="Du L."/>
            <person name="Sun Y."/>
            <person name="Zhan W."/>
            <person name="Jiang J.F."/>
            <person name="Wang Q."/>
            <person name="Zhang B."/>
            <person name="Ji P."/>
            <person name="Bell-Sakyi L."/>
            <person name="Cui X.M."/>
            <person name="Yuan T.T."/>
            <person name="Jiang B.G."/>
            <person name="Yang W.F."/>
            <person name="Lam T.T."/>
            <person name="Chang Q.C."/>
            <person name="Ding S.J."/>
            <person name="Wang X.J."/>
            <person name="Zhu J.G."/>
            <person name="Ruan X.D."/>
            <person name="Zhao L."/>
            <person name="Wei J.T."/>
            <person name="Ye R.Z."/>
            <person name="Que T.C."/>
            <person name="Du C.H."/>
            <person name="Zhou Y.H."/>
            <person name="Cheng J.X."/>
            <person name="Dai P.F."/>
            <person name="Guo W.B."/>
            <person name="Han X.H."/>
            <person name="Huang E.J."/>
            <person name="Li L.F."/>
            <person name="Wei W."/>
            <person name="Gao Y.C."/>
            <person name="Liu J.Z."/>
            <person name="Shao H.Z."/>
            <person name="Wang X."/>
            <person name="Wang C.C."/>
            <person name="Yang T.C."/>
            <person name="Huo Q.B."/>
            <person name="Li W."/>
            <person name="Chen H.Y."/>
            <person name="Chen S.E."/>
            <person name="Zhou L.G."/>
            <person name="Ni X.B."/>
            <person name="Tian J.H."/>
            <person name="Sheng Y."/>
            <person name="Liu T."/>
            <person name="Pan Y.S."/>
            <person name="Xia L.Y."/>
            <person name="Li J."/>
            <person name="Zhao F."/>
            <person name="Cao W.C."/>
        </authorList>
    </citation>
    <scope>NUCLEOTIDE SEQUENCE</scope>
    <source>
        <strain evidence="2">Rmic-2018</strain>
    </source>
</reference>
<organism evidence="2 3">
    <name type="scientific">Rhipicephalus microplus</name>
    <name type="common">Cattle tick</name>
    <name type="synonym">Boophilus microplus</name>
    <dbReference type="NCBI Taxonomy" id="6941"/>
    <lineage>
        <taxon>Eukaryota</taxon>
        <taxon>Metazoa</taxon>
        <taxon>Ecdysozoa</taxon>
        <taxon>Arthropoda</taxon>
        <taxon>Chelicerata</taxon>
        <taxon>Arachnida</taxon>
        <taxon>Acari</taxon>
        <taxon>Parasitiformes</taxon>
        <taxon>Ixodida</taxon>
        <taxon>Ixodoidea</taxon>
        <taxon>Ixodidae</taxon>
        <taxon>Rhipicephalinae</taxon>
        <taxon>Rhipicephalus</taxon>
        <taxon>Boophilus</taxon>
    </lineage>
</organism>
<sequence length="233" mass="25548">MPSCCAYNCGKKLHECYAVFLIPQGKRDVWRREQWLLNIGRKNFVPTKNSVVCETGNLPRSSFVTSPTGNWHSALGAADLGSKNLVEERILGTLFGMPTRRKRGNQGESDSTTAKRQPDDTTNEAKDEEMSSAEQANAPSAGGAGAGGNHPNTFECVQQILRVPPDHGVVTVSQDSKILATWGYAMLNTSLKYDGEKTFPGIVTSMSRHLVDRPYLYIPHGTFLNLPVHTKAL</sequence>
<keyword evidence="3" id="KW-1185">Reference proteome</keyword>
<evidence type="ECO:0008006" key="4">
    <source>
        <dbReference type="Google" id="ProtNLM"/>
    </source>
</evidence>
<dbReference type="Proteomes" id="UP000821866">
    <property type="component" value="Unassembled WGS sequence"/>
</dbReference>